<organism evidence="2 3">
    <name type="scientific">Rhodotorula diobovata</name>
    <dbReference type="NCBI Taxonomy" id="5288"/>
    <lineage>
        <taxon>Eukaryota</taxon>
        <taxon>Fungi</taxon>
        <taxon>Dikarya</taxon>
        <taxon>Basidiomycota</taxon>
        <taxon>Pucciniomycotina</taxon>
        <taxon>Microbotryomycetes</taxon>
        <taxon>Sporidiobolales</taxon>
        <taxon>Sporidiobolaceae</taxon>
        <taxon>Rhodotorula</taxon>
    </lineage>
</organism>
<feature type="region of interest" description="Disordered" evidence="1">
    <location>
        <begin position="208"/>
        <end position="375"/>
    </location>
</feature>
<dbReference type="Proteomes" id="UP000311382">
    <property type="component" value="Unassembled WGS sequence"/>
</dbReference>
<evidence type="ECO:0000313" key="3">
    <source>
        <dbReference type="Proteomes" id="UP000311382"/>
    </source>
</evidence>
<feature type="region of interest" description="Disordered" evidence="1">
    <location>
        <begin position="55"/>
        <end position="106"/>
    </location>
</feature>
<feature type="compositionally biased region" description="Basic residues" evidence="1">
    <location>
        <begin position="78"/>
        <end position="88"/>
    </location>
</feature>
<name>A0A5C5FQD3_9BASI</name>
<proteinExistence type="predicted"/>
<evidence type="ECO:0000256" key="1">
    <source>
        <dbReference type="SAM" id="MobiDB-lite"/>
    </source>
</evidence>
<dbReference type="AlphaFoldDB" id="A0A5C5FQD3"/>
<feature type="compositionally biased region" description="Polar residues" evidence="1">
    <location>
        <begin position="283"/>
        <end position="294"/>
    </location>
</feature>
<feature type="compositionally biased region" description="Low complexity" evidence="1">
    <location>
        <begin position="317"/>
        <end position="332"/>
    </location>
</feature>
<feature type="region of interest" description="Disordered" evidence="1">
    <location>
        <begin position="13"/>
        <end position="38"/>
    </location>
</feature>
<evidence type="ECO:0000313" key="2">
    <source>
        <dbReference type="EMBL" id="TNY19078.1"/>
    </source>
</evidence>
<feature type="region of interest" description="Disordered" evidence="1">
    <location>
        <begin position="119"/>
        <end position="160"/>
    </location>
</feature>
<gene>
    <name evidence="2" type="ORF">DMC30DRAFT_19446</name>
</gene>
<feature type="compositionally biased region" description="Low complexity" evidence="1">
    <location>
        <begin position="356"/>
        <end position="374"/>
    </location>
</feature>
<feature type="compositionally biased region" description="Gly residues" evidence="1">
    <location>
        <begin position="120"/>
        <end position="145"/>
    </location>
</feature>
<feature type="compositionally biased region" description="Polar residues" evidence="1">
    <location>
        <begin position="344"/>
        <end position="355"/>
    </location>
</feature>
<feature type="compositionally biased region" description="Polar residues" evidence="1">
    <location>
        <begin position="55"/>
        <end position="65"/>
    </location>
</feature>
<keyword evidence="3" id="KW-1185">Reference proteome</keyword>
<protein>
    <submittedName>
        <fullName evidence="2">Uncharacterized protein</fullName>
    </submittedName>
</protein>
<sequence length="595" mass="60844">MSVTAGSALWFLAQSDSSPPGSVPPALPSNPLVEPKLASGGCVDTFRAVLALRQATTQRAHSESNIPGGTPPPPPASSRRRKGKKRGGVKGLEGHGGSFQAATALPAGWGARRGQVERGGAIGGLGGPGRLGGGMGGEGHTGGGAEQANGAGVTAREQQQSAGLNLGAQDGRVIAPLPAQGARNARLAATLQAPPATSDLGEAATLKANPLPSTLSRDTFFGGGGATTGPSTGSYAEQPRRLRGKSAGQAQAPARGGDDDDVSVSPRIPGHLKGKARAHDHSATPSALGQTAQAATVPGGEGPQGNMSESANCAPDHPGSPASSHAPSGSSSRVPTDSPPLGNSRLTPERSNSIFSTASGPSASPPSAASSSSSQAGDEILVLTRFSTTPPQYRTDWSGLTLEQCINNVQTDVERCVSDGRAAARRTWILEGNEVYLPFLAFGSASKAPSYWRKEQPEAVPREVSGPAFLAKLPNAKLIVIVGHDGVTDVLPALRDEFCALLDGDCQICVTQKQNTGTTLLMTAAELAHGLDKVIRQDEADAGNMAVVDEDDIAPDVLTWLQSLPHGASYREGLGEAAKSRGDERFRRGLSAPYS</sequence>
<accession>A0A5C5FQD3</accession>
<dbReference type="EMBL" id="SOZI01000109">
    <property type="protein sequence ID" value="TNY19078.1"/>
    <property type="molecule type" value="Genomic_DNA"/>
</dbReference>
<comment type="caution">
    <text evidence="2">The sequence shown here is derived from an EMBL/GenBank/DDBJ whole genome shotgun (WGS) entry which is preliminary data.</text>
</comment>
<reference evidence="2 3" key="1">
    <citation type="submission" date="2019-03" db="EMBL/GenBank/DDBJ databases">
        <title>Rhodosporidium diobovatum UCD-FST 08-225 genome sequencing, assembly, and annotation.</title>
        <authorList>
            <person name="Fakankun I.U."/>
            <person name="Fristensky B."/>
            <person name="Levin D.B."/>
        </authorList>
    </citation>
    <scope>NUCLEOTIDE SEQUENCE [LARGE SCALE GENOMIC DNA]</scope>
    <source>
        <strain evidence="2 3">UCD-FST 08-225</strain>
    </source>
</reference>